<gene>
    <name evidence="2" type="ORF">ILUMI_06943</name>
</gene>
<comment type="caution">
    <text evidence="2">The sequence shown here is derived from an EMBL/GenBank/DDBJ whole genome shotgun (WGS) entry which is preliminary data.</text>
</comment>
<organism evidence="2 3">
    <name type="scientific">Ignelater luminosus</name>
    <name type="common">Cucubano</name>
    <name type="synonym">Pyrophorus luminosus</name>
    <dbReference type="NCBI Taxonomy" id="2038154"/>
    <lineage>
        <taxon>Eukaryota</taxon>
        <taxon>Metazoa</taxon>
        <taxon>Ecdysozoa</taxon>
        <taxon>Arthropoda</taxon>
        <taxon>Hexapoda</taxon>
        <taxon>Insecta</taxon>
        <taxon>Pterygota</taxon>
        <taxon>Neoptera</taxon>
        <taxon>Endopterygota</taxon>
        <taxon>Coleoptera</taxon>
        <taxon>Polyphaga</taxon>
        <taxon>Elateriformia</taxon>
        <taxon>Elateroidea</taxon>
        <taxon>Elateridae</taxon>
        <taxon>Agrypninae</taxon>
        <taxon>Pyrophorini</taxon>
        <taxon>Ignelater</taxon>
    </lineage>
</organism>
<dbReference type="Proteomes" id="UP000801492">
    <property type="component" value="Unassembled WGS sequence"/>
</dbReference>
<feature type="compositionally biased region" description="Polar residues" evidence="1">
    <location>
        <begin position="19"/>
        <end position="29"/>
    </location>
</feature>
<evidence type="ECO:0000313" key="3">
    <source>
        <dbReference type="Proteomes" id="UP000801492"/>
    </source>
</evidence>
<reference evidence="2" key="1">
    <citation type="submission" date="2019-08" db="EMBL/GenBank/DDBJ databases">
        <title>The genome of the North American firefly Photinus pyralis.</title>
        <authorList>
            <consortium name="Photinus pyralis genome working group"/>
            <person name="Fallon T.R."/>
            <person name="Sander Lower S.E."/>
            <person name="Weng J.-K."/>
        </authorList>
    </citation>
    <scope>NUCLEOTIDE SEQUENCE</scope>
    <source>
        <strain evidence="2">TRF0915ILg1</strain>
        <tissue evidence="2">Whole body</tissue>
    </source>
</reference>
<feature type="region of interest" description="Disordered" evidence="1">
    <location>
        <begin position="15"/>
        <end position="40"/>
    </location>
</feature>
<keyword evidence="3" id="KW-1185">Reference proteome</keyword>
<evidence type="ECO:0000313" key="2">
    <source>
        <dbReference type="EMBL" id="KAF2899231.1"/>
    </source>
</evidence>
<proteinExistence type="predicted"/>
<accession>A0A8K0D8B3</accession>
<sequence length="130" mass="14705">MPEVQMVDQTVRQKLHNELQASPQKNHTSIRNKDKSGDKTQISIFGSNSMKCIHQQPGKGLLPKCTMATMKHLISVMIGACMLQHGVTQWVEGSITTKKYQVLEAKLSTICLKVNLRSEYFSKMVHLLYC</sequence>
<name>A0A8K0D8B3_IGNLU</name>
<protein>
    <submittedName>
        <fullName evidence="2">Uncharacterized protein</fullName>
    </submittedName>
</protein>
<evidence type="ECO:0000256" key="1">
    <source>
        <dbReference type="SAM" id="MobiDB-lite"/>
    </source>
</evidence>
<dbReference type="AlphaFoldDB" id="A0A8K0D8B3"/>
<dbReference type="EMBL" id="VTPC01002950">
    <property type="protein sequence ID" value="KAF2899231.1"/>
    <property type="molecule type" value="Genomic_DNA"/>
</dbReference>